<keyword evidence="1" id="KW-0812">Transmembrane</keyword>
<name>A0A6P1TNU9_9FIRM</name>
<sequence length="208" mass="23847">MLNYFHKKLSSDSVWERVIYAFLLFMILFFGVTILSYYFLPEGLLKNKNPLQQWETSVNTFILIFQIFFYNMISVLVIVFGSLFGQKKELDDNYLSIGYLGFFTMICINATVLGTWSFSVEREAVPLLGRIIRTFDLIHRAGLWEMTGQLFITCAIAHISTVLTSGKNTVTRKIRDIQMTKEEKLVLIIGLLIMFIGAVIEGNAINTL</sequence>
<evidence type="ECO:0000313" key="3">
    <source>
        <dbReference type="Proteomes" id="UP000464314"/>
    </source>
</evidence>
<feature type="transmembrane region" description="Helical" evidence="1">
    <location>
        <begin position="60"/>
        <end position="85"/>
    </location>
</feature>
<evidence type="ECO:0000256" key="1">
    <source>
        <dbReference type="SAM" id="Phobius"/>
    </source>
</evidence>
<keyword evidence="1" id="KW-0472">Membrane</keyword>
<protein>
    <submittedName>
        <fullName evidence="2">Uncharacterized protein</fullName>
    </submittedName>
</protein>
<feature type="transmembrane region" description="Helical" evidence="1">
    <location>
        <begin position="185"/>
        <end position="205"/>
    </location>
</feature>
<feature type="transmembrane region" description="Helical" evidence="1">
    <location>
        <begin position="20"/>
        <end position="40"/>
    </location>
</feature>
<keyword evidence="1" id="KW-1133">Transmembrane helix</keyword>
<dbReference type="AlphaFoldDB" id="A0A6P1TNU9"/>
<dbReference type="KEGG" id="anr:Ana3638_12885"/>
<proteinExistence type="predicted"/>
<reference evidence="2 3" key="1">
    <citation type="submission" date="2020-01" db="EMBL/GenBank/DDBJ databases">
        <title>Genome analysis of Anaerocolumna sp. CBA3638.</title>
        <authorList>
            <person name="Kim J."/>
            <person name="Roh S.W."/>
        </authorList>
    </citation>
    <scope>NUCLEOTIDE SEQUENCE [LARGE SCALE GENOMIC DNA]</scope>
    <source>
        <strain evidence="2 3">CBA3638</strain>
    </source>
</reference>
<keyword evidence="3" id="KW-1185">Reference proteome</keyword>
<evidence type="ECO:0000313" key="2">
    <source>
        <dbReference type="EMBL" id="QHQ61561.1"/>
    </source>
</evidence>
<dbReference type="Proteomes" id="UP000464314">
    <property type="component" value="Chromosome"/>
</dbReference>
<dbReference type="RefSeq" id="WP_161838386.1">
    <property type="nucleotide sequence ID" value="NZ_CP048000.1"/>
</dbReference>
<organism evidence="2 3">
    <name type="scientific">Anaerocolumna sedimenticola</name>
    <dbReference type="NCBI Taxonomy" id="2696063"/>
    <lineage>
        <taxon>Bacteria</taxon>
        <taxon>Bacillati</taxon>
        <taxon>Bacillota</taxon>
        <taxon>Clostridia</taxon>
        <taxon>Lachnospirales</taxon>
        <taxon>Lachnospiraceae</taxon>
        <taxon>Anaerocolumna</taxon>
    </lineage>
</organism>
<dbReference type="EMBL" id="CP048000">
    <property type="protein sequence ID" value="QHQ61561.1"/>
    <property type="molecule type" value="Genomic_DNA"/>
</dbReference>
<gene>
    <name evidence="2" type="ORF">Ana3638_12885</name>
</gene>
<accession>A0A6P1TNU9</accession>
<feature type="transmembrane region" description="Helical" evidence="1">
    <location>
        <begin position="146"/>
        <end position="164"/>
    </location>
</feature>
<feature type="transmembrane region" description="Helical" evidence="1">
    <location>
        <begin position="97"/>
        <end position="118"/>
    </location>
</feature>